<sequence>MVPAPGSCETVDVDNRRLDRTASLTAQLNAAQRAAETLRPPARRLLDDPYSRHFVEHPALRAILAHPRSADVALRVADRMWGGLHAHIALRVRYADDACAAAISDGVDQLVLLGAGFDTTSLRRATAPVRVFEVDAPTTQARKRPVIERLLPPHRRHQTVWVPCDFEYDVLRERLLDSGFDPTGASLVIWLGVTPYLTRAAIDATLSDLAQICTPGSRLVVDYICAGVVAARTRWKSASRVARMVARRGEPYRSDFTEAGLNEMLTAHDFQPREHLSVSALLRRYDPANESRLASDDWLAIATALRS</sequence>
<evidence type="ECO:0000256" key="5">
    <source>
        <dbReference type="ARBA" id="ARBA00022691"/>
    </source>
</evidence>
<keyword evidence="8" id="KW-1185">Reference proteome</keyword>
<dbReference type="InterPro" id="IPR029063">
    <property type="entry name" value="SAM-dependent_MTases_sf"/>
</dbReference>
<dbReference type="NCBIfam" id="TIGR00027">
    <property type="entry name" value="mthyl_TIGR00027"/>
    <property type="match status" value="1"/>
</dbReference>
<dbReference type="Pfam" id="PF04072">
    <property type="entry name" value="LCM"/>
    <property type="match status" value="1"/>
</dbReference>
<dbReference type="Gene3D" id="3.40.50.150">
    <property type="entry name" value="Vaccinia Virus protein VP39"/>
    <property type="match status" value="1"/>
</dbReference>
<dbReference type="OrthoDB" id="9806164at2"/>
<evidence type="ECO:0000256" key="2">
    <source>
        <dbReference type="ARBA" id="ARBA00008138"/>
    </source>
</evidence>
<dbReference type="EMBL" id="LQPQ01000085">
    <property type="protein sequence ID" value="ORW78088.1"/>
    <property type="molecule type" value="Genomic_DNA"/>
</dbReference>
<reference evidence="7 8" key="1">
    <citation type="submission" date="2016-01" db="EMBL/GenBank/DDBJ databases">
        <title>The new phylogeny of the genus Mycobacterium.</title>
        <authorList>
            <person name="Tarcisio F."/>
            <person name="Conor M."/>
            <person name="Antonella G."/>
            <person name="Elisabetta G."/>
            <person name="Giulia F.S."/>
            <person name="Sara T."/>
            <person name="Anna F."/>
            <person name="Clotilde B."/>
            <person name="Roberto B."/>
            <person name="Veronica D.S."/>
            <person name="Fabio R."/>
            <person name="Monica P."/>
            <person name="Olivier J."/>
            <person name="Enrico T."/>
            <person name="Nicola S."/>
        </authorList>
    </citation>
    <scope>NUCLEOTIDE SEQUENCE [LARGE SCALE GENOMIC DNA]</scope>
    <source>
        <strain evidence="7 8">DSM 45176</strain>
    </source>
</reference>
<evidence type="ECO:0000256" key="1">
    <source>
        <dbReference type="ARBA" id="ARBA00003907"/>
    </source>
</evidence>
<dbReference type="InterPro" id="IPR007213">
    <property type="entry name" value="Ppm1/Ppm2/Tcmp"/>
</dbReference>
<dbReference type="PANTHER" id="PTHR43619:SF2">
    <property type="entry name" value="S-ADENOSYL-L-METHIONINE-DEPENDENT METHYLTRANSFERASES SUPERFAMILY PROTEIN"/>
    <property type="match status" value="1"/>
</dbReference>
<name>A0A1X2CQ49_9MYCO</name>
<dbReference type="STRING" id="486698.AWC22_20260"/>
<comment type="function">
    <text evidence="1 6">Exhibits S-adenosyl-L-methionine-dependent methyltransferase activity.</text>
</comment>
<dbReference type="Proteomes" id="UP000193087">
    <property type="component" value="Unassembled WGS sequence"/>
</dbReference>
<organism evidence="7 8">
    <name type="scientific">Mycobacterium riyadhense</name>
    <dbReference type="NCBI Taxonomy" id="486698"/>
    <lineage>
        <taxon>Bacteria</taxon>
        <taxon>Bacillati</taxon>
        <taxon>Actinomycetota</taxon>
        <taxon>Actinomycetes</taxon>
        <taxon>Mycobacteriales</taxon>
        <taxon>Mycobacteriaceae</taxon>
        <taxon>Mycobacterium</taxon>
    </lineage>
</organism>
<protein>
    <recommendedName>
        <fullName evidence="6">S-adenosyl-L-methionine-dependent methyltransferase</fullName>
        <ecNumber evidence="6">2.1.1.-</ecNumber>
    </recommendedName>
</protein>
<dbReference type="SUPFAM" id="SSF53335">
    <property type="entry name" value="S-adenosyl-L-methionine-dependent methyltransferases"/>
    <property type="match status" value="1"/>
</dbReference>
<evidence type="ECO:0000256" key="6">
    <source>
        <dbReference type="RuleBase" id="RU362030"/>
    </source>
</evidence>
<dbReference type="InterPro" id="IPR011610">
    <property type="entry name" value="SAM_mthyl_Trfase_ML2640-like"/>
</dbReference>
<dbReference type="AlphaFoldDB" id="A0A1X2CQ49"/>
<evidence type="ECO:0000313" key="7">
    <source>
        <dbReference type="EMBL" id="ORW78088.1"/>
    </source>
</evidence>
<comment type="caution">
    <text evidence="7">The sequence shown here is derived from an EMBL/GenBank/DDBJ whole genome shotgun (WGS) entry which is preliminary data.</text>
</comment>
<comment type="similarity">
    <text evidence="2 6">Belongs to the UPF0677 family.</text>
</comment>
<dbReference type="RefSeq" id="WP_085250808.1">
    <property type="nucleotide sequence ID" value="NZ_CAJMWI010000001.1"/>
</dbReference>
<proteinExistence type="inferred from homology"/>
<evidence type="ECO:0000313" key="8">
    <source>
        <dbReference type="Proteomes" id="UP000193087"/>
    </source>
</evidence>
<keyword evidence="5 6" id="KW-0949">S-adenosyl-L-methionine</keyword>
<dbReference type="PANTHER" id="PTHR43619">
    <property type="entry name" value="S-ADENOSYL-L-METHIONINE-DEPENDENT METHYLTRANSFERASE YKTD-RELATED"/>
    <property type="match status" value="1"/>
</dbReference>
<accession>A0A1X2CQ49</accession>
<keyword evidence="3 6" id="KW-0489">Methyltransferase</keyword>
<gene>
    <name evidence="7" type="ORF">AWC22_20260</name>
</gene>
<dbReference type="GO" id="GO:0032259">
    <property type="term" value="P:methylation"/>
    <property type="evidence" value="ECO:0007669"/>
    <property type="project" value="UniProtKB-KW"/>
</dbReference>
<dbReference type="GeneID" id="93494715"/>
<keyword evidence="4 7" id="KW-0808">Transferase</keyword>
<evidence type="ECO:0000256" key="3">
    <source>
        <dbReference type="ARBA" id="ARBA00022603"/>
    </source>
</evidence>
<dbReference type="EC" id="2.1.1.-" evidence="6"/>
<dbReference type="GO" id="GO:0008168">
    <property type="term" value="F:methyltransferase activity"/>
    <property type="evidence" value="ECO:0007669"/>
    <property type="project" value="UniProtKB-UniRule"/>
</dbReference>
<evidence type="ECO:0000256" key="4">
    <source>
        <dbReference type="ARBA" id="ARBA00022679"/>
    </source>
</evidence>